<feature type="compositionally biased region" description="Basic residues" evidence="1">
    <location>
        <begin position="1"/>
        <end position="13"/>
    </location>
</feature>
<dbReference type="RefSeq" id="XP_002180639.1">
    <property type="nucleotide sequence ID" value="XM_002180603.1"/>
</dbReference>
<dbReference type="AlphaFoldDB" id="B7G095"/>
<feature type="compositionally biased region" description="Polar residues" evidence="1">
    <location>
        <begin position="77"/>
        <end position="89"/>
    </location>
</feature>
<feature type="compositionally biased region" description="Low complexity" evidence="1">
    <location>
        <begin position="103"/>
        <end position="114"/>
    </location>
</feature>
<feature type="compositionally biased region" description="Low complexity" evidence="1">
    <location>
        <begin position="60"/>
        <end position="76"/>
    </location>
</feature>
<evidence type="ECO:0000256" key="1">
    <source>
        <dbReference type="SAM" id="MobiDB-lite"/>
    </source>
</evidence>
<feature type="compositionally biased region" description="Polar residues" evidence="1">
    <location>
        <begin position="292"/>
        <end position="305"/>
    </location>
</feature>
<name>B7G095_PHATC</name>
<dbReference type="KEGG" id="pti:PHATRDRAFT_46164"/>
<accession>B7G095</accession>
<keyword evidence="3" id="KW-1185">Reference proteome</keyword>
<proteinExistence type="predicted"/>
<dbReference type="HOGENOM" id="CLU_595129_0_0_1"/>
<reference evidence="3" key="2">
    <citation type="submission" date="2008-08" db="EMBL/GenBank/DDBJ databases">
        <authorList>
            <consortium name="Diatom Consortium"/>
            <person name="Grigoriev I."/>
            <person name="Grimwood J."/>
            <person name="Kuo A."/>
            <person name="Otillar R.P."/>
            <person name="Salamov A."/>
            <person name="Detter J.C."/>
            <person name="Lindquist E."/>
            <person name="Shapiro H."/>
            <person name="Lucas S."/>
            <person name="Glavina del Rio T."/>
            <person name="Pitluck S."/>
            <person name="Rokhsar D."/>
            <person name="Bowler C."/>
        </authorList>
    </citation>
    <scope>GENOME REANNOTATION</scope>
    <source>
        <strain evidence="3">CCAP 1055/1</strain>
    </source>
</reference>
<protein>
    <submittedName>
        <fullName evidence="2">Uncharacterized protein</fullName>
    </submittedName>
</protein>
<sequence>MFKVKRRLSKLSKNKQPDLAVSQQSLPVQHPAILSPPLHSGSDVSSLQSSNAALRSCLRASESSGGSHDASSARDSQIQQKQPLQSAEDQSGLIYGRPRNANGSSQHSGDSSSGRLRKVRFRHVQVREFERIIGDNPSCSSGAPVALGWAHSRDRTMRLDDYESVRPSRRSQLDLILTRQDREELLLEWGSTFQQIIDAIRSNIRVKNQRRRTVNNIGTYDRWEEAMENAGRKIKRTLLLKKSTKQRVEEMTAQSNTIRVVSQHEVQGNRNASEVNAITPRRRHSEDDSEKSPQLTSQSDISSNVDPATILEPEDAAFLVGVEEGKSLGGSSFLSVDSNRPTSVIEVGIVERTTLTEDFYSYMEEMTATSGLTGISGATHEDQFSNDGFEMLDRDNSFWEVDEDRSDFPRIRRMVTPMVISEDGAAFDVLNQYEQWDSNGGFSGAQQPPPYSNSIINKWE</sequence>
<dbReference type="Proteomes" id="UP000000759">
    <property type="component" value="Chromosome 9"/>
</dbReference>
<feature type="region of interest" description="Disordered" evidence="1">
    <location>
        <begin position="263"/>
        <end position="305"/>
    </location>
</feature>
<evidence type="ECO:0000313" key="2">
    <source>
        <dbReference type="EMBL" id="EEC48047.1"/>
    </source>
</evidence>
<feature type="compositionally biased region" description="Polar residues" evidence="1">
    <location>
        <begin position="263"/>
        <end position="276"/>
    </location>
</feature>
<dbReference type="eggNOG" id="ENOG502SV6G">
    <property type="taxonomic scope" value="Eukaryota"/>
</dbReference>
<feature type="compositionally biased region" description="Polar residues" evidence="1">
    <location>
        <begin position="42"/>
        <end position="53"/>
    </location>
</feature>
<gene>
    <name evidence="2" type="ORF">PHATRDRAFT_46164</name>
</gene>
<evidence type="ECO:0000313" key="3">
    <source>
        <dbReference type="Proteomes" id="UP000000759"/>
    </source>
</evidence>
<dbReference type="OrthoDB" id="49105at2759"/>
<feature type="region of interest" description="Disordered" evidence="1">
    <location>
        <begin position="440"/>
        <end position="460"/>
    </location>
</feature>
<feature type="region of interest" description="Disordered" evidence="1">
    <location>
        <begin position="1"/>
        <end position="117"/>
    </location>
</feature>
<dbReference type="PaxDb" id="2850-Phatr46164"/>
<organism evidence="2 3">
    <name type="scientific">Phaeodactylum tricornutum (strain CCAP 1055/1)</name>
    <dbReference type="NCBI Taxonomy" id="556484"/>
    <lineage>
        <taxon>Eukaryota</taxon>
        <taxon>Sar</taxon>
        <taxon>Stramenopiles</taxon>
        <taxon>Ochrophyta</taxon>
        <taxon>Bacillariophyta</taxon>
        <taxon>Bacillariophyceae</taxon>
        <taxon>Bacillariophycidae</taxon>
        <taxon>Naviculales</taxon>
        <taxon>Phaeodactylaceae</taxon>
        <taxon>Phaeodactylum</taxon>
    </lineage>
</organism>
<dbReference type="GeneID" id="7201372"/>
<dbReference type="InParanoid" id="B7G095"/>
<dbReference type="EMBL" id="CM000612">
    <property type="protein sequence ID" value="EEC48047.1"/>
    <property type="molecule type" value="Genomic_DNA"/>
</dbReference>
<reference evidence="2 3" key="1">
    <citation type="journal article" date="2008" name="Nature">
        <title>The Phaeodactylum genome reveals the evolutionary history of diatom genomes.</title>
        <authorList>
            <person name="Bowler C."/>
            <person name="Allen A.E."/>
            <person name="Badger J.H."/>
            <person name="Grimwood J."/>
            <person name="Jabbari K."/>
            <person name="Kuo A."/>
            <person name="Maheswari U."/>
            <person name="Martens C."/>
            <person name="Maumus F."/>
            <person name="Otillar R.P."/>
            <person name="Rayko E."/>
            <person name="Salamov A."/>
            <person name="Vandepoele K."/>
            <person name="Beszteri B."/>
            <person name="Gruber A."/>
            <person name="Heijde M."/>
            <person name="Katinka M."/>
            <person name="Mock T."/>
            <person name="Valentin K."/>
            <person name="Verret F."/>
            <person name="Berges J.A."/>
            <person name="Brownlee C."/>
            <person name="Cadoret J.P."/>
            <person name="Chiovitti A."/>
            <person name="Choi C.J."/>
            <person name="Coesel S."/>
            <person name="De Martino A."/>
            <person name="Detter J.C."/>
            <person name="Durkin C."/>
            <person name="Falciatore A."/>
            <person name="Fournet J."/>
            <person name="Haruta M."/>
            <person name="Huysman M.J."/>
            <person name="Jenkins B.D."/>
            <person name="Jiroutova K."/>
            <person name="Jorgensen R.E."/>
            <person name="Joubert Y."/>
            <person name="Kaplan A."/>
            <person name="Kroger N."/>
            <person name="Kroth P.G."/>
            <person name="La Roche J."/>
            <person name="Lindquist E."/>
            <person name="Lommer M."/>
            <person name="Martin-Jezequel V."/>
            <person name="Lopez P.J."/>
            <person name="Lucas S."/>
            <person name="Mangogna M."/>
            <person name="McGinnis K."/>
            <person name="Medlin L.K."/>
            <person name="Montsant A."/>
            <person name="Oudot-Le Secq M.P."/>
            <person name="Napoli C."/>
            <person name="Obornik M."/>
            <person name="Parker M.S."/>
            <person name="Petit J.L."/>
            <person name="Porcel B.M."/>
            <person name="Poulsen N."/>
            <person name="Robison M."/>
            <person name="Rychlewski L."/>
            <person name="Rynearson T.A."/>
            <person name="Schmutz J."/>
            <person name="Shapiro H."/>
            <person name="Siaut M."/>
            <person name="Stanley M."/>
            <person name="Sussman M.R."/>
            <person name="Taylor A.R."/>
            <person name="Vardi A."/>
            <person name="von Dassow P."/>
            <person name="Vyverman W."/>
            <person name="Willis A."/>
            <person name="Wyrwicz L.S."/>
            <person name="Rokhsar D.S."/>
            <person name="Weissenbach J."/>
            <person name="Armbrust E.V."/>
            <person name="Green B.R."/>
            <person name="Van de Peer Y."/>
            <person name="Grigoriev I.V."/>
        </authorList>
    </citation>
    <scope>NUCLEOTIDE SEQUENCE [LARGE SCALE GENOMIC DNA]</scope>
    <source>
        <strain evidence="2 3">CCAP 1055/1</strain>
    </source>
</reference>